<protein>
    <submittedName>
        <fullName evidence="2">Uncharacterized protein</fullName>
    </submittedName>
</protein>
<sequence>MLSSHYLSHLTTLYALLLASATSTLTWPLPEYTKELLPTPPPPILTSCSVMCPVENFLGDKLIREIRRNALGMIICYYEEPEWQEIRIADPDAMLALVHADGVLPSCPYDTDTGMHLPFVQLLNHHAAHCEPLAQRVHAVVCARERWRDYNDLTYDDDGDAQETRKSTATIKGENRFGLGGFARWLGMNVNQRVEV</sequence>
<dbReference type="VEuPathDB" id="FungiDB:BD410DRAFT_795702"/>
<accession>A0A4Y7PNA6</accession>
<feature type="signal peptide" evidence="1">
    <location>
        <begin position="1"/>
        <end position="26"/>
    </location>
</feature>
<reference evidence="2 3" key="1">
    <citation type="submission" date="2018-06" db="EMBL/GenBank/DDBJ databases">
        <title>A transcriptomic atlas of mushroom development highlights an independent origin of complex multicellularity.</title>
        <authorList>
            <consortium name="DOE Joint Genome Institute"/>
            <person name="Krizsan K."/>
            <person name="Almasi E."/>
            <person name="Merenyi Z."/>
            <person name="Sahu N."/>
            <person name="Viragh M."/>
            <person name="Koszo T."/>
            <person name="Mondo S."/>
            <person name="Kiss B."/>
            <person name="Balint B."/>
            <person name="Kues U."/>
            <person name="Barry K."/>
            <person name="Hegedus J.C."/>
            <person name="Henrissat B."/>
            <person name="Johnson J."/>
            <person name="Lipzen A."/>
            <person name="Ohm R."/>
            <person name="Nagy I."/>
            <person name="Pangilinan J."/>
            <person name="Yan J."/>
            <person name="Xiong Y."/>
            <person name="Grigoriev I.V."/>
            <person name="Hibbett D.S."/>
            <person name="Nagy L.G."/>
        </authorList>
    </citation>
    <scope>NUCLEOTIDE SEQUENCE [LARGE SCALE GENOMIC DNA]</scope>
    <source>
        <strain evidence="2 3">SZMC22713</strain>
    </source>
</reference>
<proteinExistence type="predicted"/>
<dbReference type="Proteomes" id="UP000294933">
    <property type="component" value="Unassembled WGS sequence"/>
</dbReference>
<organism evidence="2 3">
    <name type="scientific">Rickenella mellea</name>
    <dbReference type="NCBI Taxonomy" id="50990"/>
    <lineage>
        <taxon>Eukaryota</taxon>
        <taxon>Fungi</taxon>
        <taxon>Dikarya</taxon>
        <taxon>Basidiomycota</taxon>
        <taxon>Agaricomycotina</taxon>
        <taxon>Agaricomycetes</taxon>
        <taxon>Hymenochaetales</taxon>
        <taxon>Rickenellaceae</taxon>
        <taxon>Rickenella</taxon>
    </lineage>
</organism>
<evidence type="ECO:0000313" key="3">
    <source>
        <dbReference type="Proteomes" id="UP000294933"/>
    </source>
</evidence>
<feature type="chain" id="PRO_5021343123" evidence="1">
    <location>
        <begin position="27"/>
        <end position="196"/>
    </location>
</feature>
<evidence type="ECO:0000313" key="2">
    <source>
        <dbReference type="EMBL" id="TDL16079.1"/>
    </source>
</evidence>
<keyword evidence="3" id="KW-1185">Reference proteome</keyword>
<name>A0A4Y7PNA6_9AGAM</name>
<keyword evidence="1" id="KW-0732">Signal</keyword>
<dbReference type="EMBL" id="ML170252">
    <property type="protein sequence ID" value="TDL16079.1"/>
    <property type="molecule type" value="Genomic_DNA"/>
</dbReference>
<gene>
    <name evidence="2" type="ORF">BD410DRAFT_795702</name>
</gene>
<evidence type="ECO:0000256" key="1">
    <source>
        <dbReference type="SAM" id="SignalP"/>
    </source>
</evidence>
<dbReference type="AlphaFoldDB" id="A0A4Y7PNA6"/>